<dbReference type="SUPFAM" id="SSF50494">
    <property type="entry name" value="Trypsin-like serine proteases"/>
    <property type="match status" value="1"/>
</dbReference>
<dbReference type="GO" id="GO:0004252">
    <property type="term" value="F:serine-type endopeptidase activity"/>
    <property type="evidence" value="ECO:0007669"/>
    <property type="project" value="InterPro"/>
</dbReference>
<evidence type="ECO:0000256" key="2">
    <source>
        <dbReference type="SAM" id="MobiDB-lite"/>
    </source>
</evidence>
<dbReference type="InterPro" id="IPR001254">
    <property type="entry name" value="Trypsin_dom"/>
</dbReference>
<evidence type="ECO:0000256" key="3">
    <source>
        <dbReference type="SAM" id="SignalP"/>
    </source>
</evidence>
<dbReference type="EMBL" id="MCFD01000004">
    <property type="protein sequence ID" value="ORX71539.1"/>
    <property type="molecule type" value="Genomic_DNA"/>
</dbReference>
<dbReference type="InterPro" id="IPR018114">
    <property type="entry name" value="TRYPSIN_HIS"/>
</dbReference>
<dbReference type="Pfam" id="PF00089">
    <property type="entry name" value="Trypsin"/>
    <property type="match status" value="1"/>
</dbReference>
<dbReference type="PROSITE" id="PS00134">
    <property type="entry name" value="TRYPSIN_HIS"/>
    <property type="match status" value="1"/>
</dbReference>
<dbReference type="InterPro" id="IPR050430">
    <property type="entry name" value="Peptidase_S1"/>
</dbReference>
<feature type="region of interest" description="Disordered" evidence="2">
    <location>
        <begin position="176"/>
        <end position="203"/>
    </location>
</feature>
<dbReference type="GO" id="GO:0006508">
    <property type="term" value="P:proteolysis"/>
    <property type="evidence" value="ECO:0007669"/>
    <property type="project" value="UniProtKB-KW"/>
</dbReference>
<sequence length="203" mass="22112">MKFLVATVFGIGLATNSLGLPQSSANQDPHHHLSKRIVGGGVAPAGKYKFASIVKRFISTGTGMCGSTIISKNFVVTAGHCIVDDITNQINTPENIYIGYGSSEYKKQTLVQATKLFLHPQYDISKFENDIAIIQVPDLPVDGVSASTVPLYKGSLYPGNGNYSDWMGVDQLHRHNQPVARESRRPLSKSETQSRASRMSRST</sequence>
<evidence type="ECO:0000259" key="4">
    <source>
        <dbReference type="PROSITE" id="PS50240"/>
    </source>
</evidence>
<dbReference type="InterPro" id="IPR009003">
    <property type="entry name" value="Peptidase_S1_PA"/>
</dbReference>
<keyword evidence="6" id="KW-1185">Reference proteome</keyword>
<keyword evidence="3" id="KW-0732">Signal</keyword>
<feature type="chain" id="PRO_5012643698" evidence="3">
    <location>
        <begin position="20"/>
        <end position="203"/>
    </location>
</feature>
<organism evidence="5 6">
    <name type="scientific">Linderina pennispora</name>
    <dbReference type="NCBI Taxonomy" id="61395"/>
    <lineage>
        <taxon>Eukaryota</taxon>
        <taxon>Fungi</taxon>
        <taxon>Fungi incertae sedis</taxon>
        <taxon>Zoopagomycota</taxon>
        <taxon>Kickxellomycotina</taxon>
        <taxon>Kickxellomycetes</taxon>
        <taxon>Kickxellales</taxon>
        <taxon>Kickxellaceae</taxon>
        <taxon>Linderina</taxon>
    </lineage>
</organism>
<dbReference type="PANTHER" id="PTHR24276:SF91">
    <property type="entry name" value="AT26814P-RELATED"/>
    <property type="match status" value="1"/>
</dbReference>
<dbReference type="PANTHER" id="PTHR24276">
    <property type="entry name" value="POLYSERASE-RELATED"/>
    <property type="match status" value="1"/>
</dbReference>
<protein>
    <submittedName>
        <fullName evidence="5">Trypsin-like serine protease</fullName>
    </submittedName>
</protein>
<comment type="caution">
    <text evidence="5">The sequence shown here is derived from an EMBL/GenBank/DDBJ whole genome shotgun (WGS) entry which is preliminary data.</text>
</comment>
<gene>
    <name evidence="5" type="ORF">DL89DRAFT_128092</name>
</gene>
<proteinExistence type="predicted"/>
<keyword evidence="1" id="KW-1015">Disulfide bond</keyword>
<dbReference type="Proteomes" id="UP000193922">
    <property type="component" value="Unassembled WGS sequence"/>
</dbReference>
<name>A0A1Y1WDE0_9FUNG</name>
<evidence type="ECO:0000256" key="1">
    <source>
        <dbReference type="ARBA" id="ARBA00023157"/>
    </source>
</evidence>
<feature type="compositionally biased region" description="Polar residues" evidence="2">
    <location>
        <begin position="189"/>
        <end position="203"/>
    </location>
</feature>
<accession>A0A1Y1WDE0</accession>
<evidence type="ECO:0000313" key="5">
    <source>
        <dbReference type="EMBL" id="ORX71539.1"/>
    </source>
</evidence>
<evidence type="ECO:0000313" key="6">
    <source>
        <dbReference type="Proteomes" id="UP000193922"/>
    </source>
</evidence>
<keyword evidence="5" id="KW-0378">Hydrolase</keyword>
<dbReference type="RefSeq" id="XP_040745054.1">
    <property type="nucleotide sequence ID" value="XM_040883288.1"/>
</dbReference>
<dbReference type="Gene3D" id="2.40.10.10">
    <property type="entry name" value="Trypsin-like serine proteases"/>
    <property type="match status" value="1"/>
</dbReference>
<reference evidence="5 6" key="1">
    <citation type="submission" date="2016-07" db="EMBL/GenBank/DDBJ databases">
        <title>Pervasive Adenine N6-methylation of Active Genes in Fungi.</title>
        <authorList>
            <consortium name="DOE Joint Genome Institute"/>
            <person name="Mondo S.J."/>
            <person name="Dannebaum R.O."/>
            <person name="Kuo R.C."/>
            <person name="Labutti K."/>
            <person name="Haridas S."/>
            <person name="Kuo A."/>
            <person name="Salamov A."/>
            <person name="Ahrendt S.R."/>
            <person name="Lipzen A."/>
            <person name="Sullivan W."/>
            <person name="Andreopoulos W.B."/>
            <person name="Clum A."/>
            <person name="Lindquist E."/>
            <person name="Daum C."/>
            <person name="Ramamoorthy G.K."/>
            <person name="Gryganskyi A."/>
            <person name="Culley D."/>
            <person name="Magnuson J.K."/>
            <person name="James T.Y."/>
            <person name="O'Malley M.A."/>
            <person name="Stajich J.E."/>
            <person name="Spatafora J.W."/>
            <person name="Visel A."/>
            <person name="Grigoriev I.V."/>
        </authorList>
    </citation>
    <scope>NUCLEOTIDE SEQUENCE [LARGE SCALE GENOMIC DNA]</scope>
    <source>
        <strain evidence="5 6">ATCC 12442</strain>
    </source>
</reference>
<dbReference type="GeneID" id="63799936"/>
<dbReference type="AlphaFoldDB" id="A0A1Y1WDE0"/>
<dbReference type="STRING" id="61395.A0A1Y1WDE0"/>
<dbReference type="InterPro" id="IPR043504">
    <property type="entry name" value="Peptidase_S1_PA_chymotrypsin"/>
</dbReference>
<feature type="domain" description="Peptidase S1" evidence="4">
    <location>
        <begin position="37"/>
        <end position="166"/>
    </location>
</feature>
<feature type="signal peptide" evidence="3">
    <location>
        <begin position="1"/>
        <end position="19"/>
    </location>
</feature>
<dbReference type="PROSITE" id="PS50240">
    <property type="entry name" value="TRYPSIN_DOM"/>
    <property type="match status" value="1"/>
</dbReference>
<keyword evidence="5" id="KW-0645">Protease</keyword>
<dbReference type="OrthoDB" id="6380398at2759"/>